<feature type="active site" evidence="3">
    <location>
        <position position="142"/>
    </location>
</feature>
<dbReference type="GO" id="GO:0004252">
    <property type="term" value="F:serine-type endopeptidase activity"/>
    <property type="evidence" value="ECO:0007669"/>
    <property type="project" value="InterPro"/>
</dbReference>
<dbReference type="GO" id="GO:0009003">
    <property type="term" value="F:signal peptidase activity"/>
    <property type="evidence" value="ECO:0007669"/>
    <property type="project" value="UniProtKB-EC"/>
</dbReference>
<keyword evidence="4" id="KW-0472">Membrane</keyword>
<feature type="domain" description="Peptidase S26" evidence="5">
    <location>
        <begin position="70"/>
        <end position="224"/>
    </location>
</feature>
<evidence type="ECO:0000313" key="6">
    <source>
        <dbReference type="EMBL" id="GIF22582.1"/>
    </source>
</evidence>
<evidence type="ECO:0000313" key="7">
    <source>
        <dbReference type="Proteomes" id="UP000623608"/>
    </source>
</evidence>
<evidence type="ECO:0000256" key="2">
    <source>
        <dbReference type="ARBA" id="ARBA00009370"/>
    </source>
</evidence>
<sequence length="225" mass="25320">MRRLAYAVLVLAVRGRRERGGDWGEAILAEFAETTGDREAVRWAAGGLRVMWHERRARRRELPRIVRIRRRVVLIVLIGLAVGLVVNRFVLTVGYVDNGSMETTYLIGDRYVVDLVAFRLTGVRRGDVVELNRPGTDRLLIKRVIGLPGDTVECRGGGVWLNGAPLDEPYLSPDPEYTRMEDCTATTVPPHQLYLLGDHRIVSEDSRKYGPVDEGALHGRVLLRL</sequence>
<dbReference type="GO" id="GO:0005886">
    <property type="term" value="C:plasma membrane"/>
    <property type="evidence" value="ECO:0007669"/>
    <property type="project" value="UniProtKB-SubCell"/>
</dbReference>
<dbReference type="AlphaFoldDB" id="A0A919TW56"/>
<keyword evidence="4" id="KW-0378">Hydrolase</keyword>
<dbReference type="Proteomes" id="UP000623608">
    <property type="component" value="Unassembled WGS sequence"/>
</dbReference>
<comment type="catalytic activity">
    <reaction evidence="4">
        <text>Cleavage of hydrophobic, N-terminal signal or leader sequences from secreted and periplasmic proteins.</text>
        <dbReference type="EC" id="3.4.21.89"/>
    </reaction>
</comment>
<name>A0A919TW56_9ACTN</name>
<dbReference type="EMBL" id="BOMY01000034">
    <property type="protein sequence ID" value="GIF22582.1"/>
    <property type="molecule type" value="Genomic_DNA"/>
</dbReference>
<evidence type="ECO:0000256" key="1">
    <source>
        <dbReference type="ARBA" id="ARBA00004401"/>
    </source>
</evidence>
<evidence type="ECO:0000259" key="5">
    <source>
        <dbReference type="Pfam" id="PF10502"/>
    </source>
</evidence>
<comment type="similarity">
    <text evidence="2 4">Belongs to the peptidase S26 family.</text>
</comment>
<keyword evidence="4" id="KW-0645">Protease</keyword>
<dbReference type="CDD" id="cd06530">
    <property type="entry name" value="S26_SPase_I"/>
    <property type="match status" value="1"/>
</dbReference>
<evidence type="ECO:0000256" key="3">
    <source>
        <dbReference type="PIRSR" id="PIRSR600223-1"/>
    </source>
</evidence>
<protein>
    <recommendedName>
        <fullName evidence="4">Signal peptidase I</fullName>
        <ecNumber evidence="4">3.4.21.89</ecNumber>
    </recommendedName>
</protein>
<dbReference type="PRINTS" id="PR00727">
    <property type="entry name" value="LEADERPTASE"/>
</dbReference>
<keyword evidence="7" id="KW-1185">Reference proteome</keyword>
<organism evidence="6 7">
    <name type="scientific">Paractinoplanes tereljensis</name>
    <dbReference type="NCBI Taxonomy" id="571912"/>
    <lineage>
        <taxon>Bacteria</taxon>
        <taxon>Bacillati</taxon>
        <taxon>Actinomycetota</taxon>
        <taxon>Actinomycetes</taxon>
        <taxon>Micromonosporales</taxon>
        <taxon>Micromonosporaceae</taxon>
        <taxon>Paractinoplanes</taxon>
    </lineage>
</organism>
<dbReference type="InterPro" id="IPR019533">
    <property type="entry name" value="Peptidase_S26"/>
</dbReference>
<comment type="subcellular location">
    <subcellularLocation>
        <location evidence="1">Cell membrane</location>
        <topology evidence="1">Single-pass type II membrane protein</topology>
    </subcellularLocation>
    <subcellularLocation>
        <location evidence="4">Membrane</location>
        <topology evidence="4">Single-pass type II membrane protein</topology>
    </subcellularLocation>
</comment>
<keyword evidence="4" id="KW-0812">Transmembrane</keyword>
<accession>A0A919TW56</accession>
<keyword evidence="4" id="KW-1133">Transmembrane helix</keyword>
<proteinExistence type="inferred from homology"/>
<dbReference type="InterPro" id="IPR036286">
    <property type="entry name" value="LexA/Signal_pep-like_sf"/>
</dbReference>
<comment type="caution">
    <text evidence="6">The sequence shown here is derived from an EMBL/GenBank/DDBJ whole genome shotgun (WGS) entry which is preliminary data.</text>
</comment>
<gene>
    <name evidence="6" type="ORF">Ate02nite_53120</name>
</gene>
<feature type="active site" evidence="3">
    <location>
        <position position="100"/>
    </location>
</feature>
<evidence type="ECO:0000256" key="4">
    <source>
        <dbReference type="RuleBase" id="RU362042"/>
    </source>
</evidence>
<dbReference type="Pfam" id="PF10502">
    <property type="entry name" value="Peptidase_S26"/>
    <property type="match status" value="1"/>
</dbReference>
<reference evidence="6" key="1">
    <citation type="submission" date="2021-01" db="EMBL/GenBank/DDBJ databases">
        <title>Whole genome shotgun sequence of Actinoplanes tereljensis NBRC 105297.</title>
        <authorList>
            <person name="Komaki H."/>
            <person name="Tamura T."/>
        </authorList>
    </citation>
    <scope>NUCLEOTIDE SEQUENCE</scope>
    <source>
        <strain evidence="6">NBRC 105297</strain>
    </source>
</reference>
<dbReference type="GO" id="GO:0006465">
    <property type="term" value="P:signal peptide processing"/>
    <property type="evidence" value="ECO:0007669"/>
    <property type="project" value="InterPro"/>
</dbReference>
<dbReference type="PANTHER" id="PTHR43390">
    <property type="entry name" value="SIGNAL PEPTIDASE I"/>
    <property type="match status" value="1"/>
</dbReference>
<dbReference type="NCBIfam" id="TIGR02227">
    <property type="entry name" value="sigpep_I_bact"/>
    <property type="match status" value="1"/>
</dbReference>
<dbReference type="Gene3D" id="2.10.109.10">
    <property type="entry name" value="Umud Fragment, subunit A"/>
    <property type="match status" value="1"/>
</dbReference>
<dbReference type="PANTHER" id="PTHR43390:SF1">
    <property type="entry name" value="CHLOROPLAST PROCESSING PEPTIDASE"/>
    <property type="match status" value="1"/>
</dbReference>
<dbReference type="InterPro" id="IPR000223">
    <property type="entry name" value="Pept_S26A_signal_pept_1"/>
</dbReference>
<feature type="transmembrane region" description="Helical" evidence="4">
    <location>
        <begin position="72"/>
        <end position="96"/>
    </location>
</feature>
<dbReference type="EC" id="3.4.21.89" evidence="4"/>
<dbReference type="SUPFAM" id="SSF51306">
    <property type="entry name" value="LexA/Signal peptidase"/>
    <property type="match status" value="1"/>
</dbReference>